<proteinExistence type="predicted"/>
<dbReference type="OrthoDB" id="1925570at2759"/>
<evidence type="ECO:0000313" key="3">
    <source>
        <dbReference type="Proteomes" id="UP000078348"/>
    </source>
</evidence>
<dbReference type="EMBL" id="LXWW01000501">
    <property type="protein sequence ID" value="OAO12904.1"/>
    <property type="molecule type" value="Genomic_DNA"/>
</dbReference>
<keyword evidence="1" id="KW-1133">Transmembrane helix</keyword>
<feature type="transmembrane region" description="Helical" evidence="1">
    <location>
        <begin position="181"/>
        <end position="202"/>
    </location>
</feature>
<reference evidence="2 3" key="1">
    <citation type="submission" date="2016-05" db="EMBL/GenBank/DDBJ databases">
        <title>Nuclear genome of Blastocystis sp. subtype 1 NandII.</title>
        <authorList>
            <person name="Gentekaki E."/>
            <person name="Curtis B."/>
            <person name="Stairs C."/>
            <person name="Eme L."/>
            <person name="Herman E."/>
            <person name="Klimes V."/>
            <person name="Arias M.C."/>
            <person name="Elias M."/>
            <person name="Hilliou F."/>
            <person name="Klute M."/>
            <person name="Malik S.-B."/>
            <person name="Pightling A."/>
            <person name="Rachubinski R."/>
            <person name="Salas D."/>
            <person name="Schlacht A."/>
            <person name="Suga H."/>
            <person name="Archibald J."/>
            <person name="Ball S.G."/>
            <person name="Clark G."/>
            <person name="Dacks J."/>
            <person name="Van Der Giezen M."/>
            <person name="Tsaousis A."/>
            <person name="Roger A."/>
        </authorList>
    </citation>
    <scope>NUCLEOTIDE SEQUENCE [LARGE SCALE GENOMIC DNA]</scope>
    <source>
        <strain evidence="3">ATCC 50177 / NandII</strain>
    </source>
</reference>
<dbReference type="PANTHER" id="PTHR36074:SF1">
    <property type="entry name" value="ISOPENTENYL-DIPHOSPHATE DELTA-ISOMERASE"/>
    <property type="match status" value="1"/>
</dbReference>
<evidence type="ECO:0000256" key="1">
    <source>
        <dbReference type="SAM" id="Phobius"/>
    </source>
</evidence>
<sequence>MINDNPALKPIYYAFLPSRLAITVVKSIPVGVAFKVIDDMESFDISKKETQKEIVDNCKNFIVRDVCISTTQRVIEHAIVDHTDPQFSHKLFKSVKQSSLSKCERMERGEASKAMFWTSLRAGFVYHLALFTFEEGYLIYLWVRSVLARRRGEVVESRVCRKGKGGEITLQSFAKKSVKNVLLCVVGVLAEAIGASIGTYVYPGYGTLALDRLFGTCAYLL</sequence>
<keyword evidence="3" id="KW-1185">Reference proteome</keyword>
<accession>A0A196SA79</accession>
<comment type="caution">
    <text evidence="2">The sequence shown here is derived from an EMBL/GenBank/DDBJ whole genome shotgun (WGS) entry which is preliminary data.</text>
</comment>
<feature type="transmembrane region" description="Helical" evidence="1">
    <location>
        <begin position="124"/>
        <end position="143"/>
    </location>
</feature>
<name>A0A196SA79_BLAHN</name>
<protein>
    <submittedName>
        <fullName evidence="2">Uncharacterized protein</fullName>
    </submittedName>
</protein>
<dbReference type="PANTHER" id="PTHR36074">
    <property type="entry name" value="ISOPENTENYL-DIPHOSPHATE DELTA-ISOMERASE"/>
    <property type="match status" value="1"/>
</dbReference>
<dbReference type="Proteomes" id="UP000078348">
    <property type="component" value="Unassembled WGS sequence"/>
</dbReference>
<organism evidence="2 3">
    <name type="scientific">Blastocystis sp. subtype 1 (strain ATCC 50177 / NandII)</name>
    <dbReference type="NCBI Taxonomy" id="478820"/>
    <lineage>
        <taxon>Eukaryota</taxon>
        <taxon>Sar</taxon>
        <taxon>Stramenopiles</taxon>
        <taxon>Bigyra</taxon>
        <taxon>Opalozoa</taxon>
        <taxon>Opalinata</taxon>
        <taxon>Blastocystidae</taxon>
        <taxon>Blastocystis</taxon>
    </lineage>
</organism>
<evidence type="ECO:0000313" key="2">
    <source>
        <dbReference type="EMBL" id="OAO12904.1"/>
    </source>
</evidence>
<keyword evidence="1" id="KW-0812">Transmembrane</keyword>
<gene>
    <name evidence="2" type="ORF">AV274_5437</name>
</gene>
<dbReference type="AlphaFoldDB" id="A0A196SA79"/>
<keyword evidence="1" id="KW-0472">Membrane</keyword>